<dbReference type="GO" id="GO:0016787">
    <property type="term" value="F:hydrolase activity"/>
    <property type="evidence" value="ECO:0007669"/>
    <property type="project" value="InterPro"/>
</dbReference>
<organism evidence="2 3">
    <name type="scientific">Pseudobdellovibrio exovorus JSS</name>
    <dbReference type="NCBI Taxonomy" id="1184267"/>
    <lineage>
        <taxon>Bacteria</taxon>
        <taxon>Pseudomonadati</taxon>
        <taxon>Bdellovibrionota</taxon>
        <taxon>Bdellovibrionia</taxon>
        <taxon>Bdellovibrionales</taxon>
        <taxon>Pseudobdellovibrionaceae</taxon>
        <taxon>Pseudobdellovibrio</taxon>
    </lineage>
</organism>
<dbReference type="PROSITE" id="PS51257">
    <property type="entry name" value="PROKAR_LIPOPROTEIN"/>
    <property type="match status" value="1"/>
</dbReference>
<dbReference type="OrthoDB" id="5289869at2"/>
<dbReference type="Proteomes" id="UP000012040">
    <property type="component" value="Chromosome"/>
</dbReference>
<dbReference type="Gene3D" id="3.60.21.10">
    <property type="match status" value="1"/>
</dbReference>
<dbReference type="InterPro" id="IPR029052">
    <property type="entry name" value="Metallo-depent_PP-like"/>
</dbReference>
<proteinExistence type="predicted"/>
<dbReference type="InterPro" id="IPR051918">
    <property type="entry name" value="STPP_CPPED1"/>
</dbReference>
<evidence type="ECO:0000313" key="2">
    <source>
        <dbReference type="EMBL" id="AGH96702.1"/>
    </source>
</evidence>
<dbReference type="eggNOG" id="COG1409">
    <property type="taxonomic scope" value="Bacteria"/>
</dbReference>
<dbReference type="RefSeq" id="WP_015471192.1">
    <property type="nucleotide sequence ID" value="NC_020813.1"/>
</dbReference>
<dbReference type="Pfam" id="PF00149">
    <property type="entry name" value="Metallophos"/>
    <property type="match status" value="1"/>
</dbReference>
<dbReference type="STRING" id="1184267.A11Q_2486"/>
<reference evidence="2 3" key="1">
    <citation type="journal article" date="2013" name="ISME J.">
        <title>By their genes ye shall know them: genomic signatures of predatory bacteria.</title>
        <authorList>
            <person name="Pasternak Z."/>
            <person name="Pietrokovski S."/>
            <person name="Rotem O."/>
            <person name="Gophna U."/>
            <person name="Lurie-Weinberger M.N."/>
            <person name="Jurkevitch E."/>
        </authorList>
    </citation>
    <scope>NUCLEOTIDE SEQUENCE [LARGE SCALE GENOMIC DNA]</scope>
    <source>
        <strain evidence="2 3">JSS</strain>
    </source>
</reference>
<feature type="domain" description="Calcineurin-like phosphoesterase" evidence="1">
    <location>
        <begin position="61"/>
        <end position="228"/>
    </location>
</feature>
<evidence type="ECO:0000259" key="1">
    <source>
        <dbReference type="Pfam" id="PF00149"/>
    </source>
</evidence>
<name>M4VBC9_9BACT</name>
<keyword evidence="3" id="KW-1185">Reference proteome</keyword>
<dbReference type="EMBL" id="CP003537">
    <property type="protein sequence ID" value="AGH96702.1"/>
    <property type="molecule type" value="Genomic_DNA"/>
</dbReference>
<dbReference type="InterPro" id="IPR004843">
    <property type="entry name" value="Calcineurin-like_PHP"/>
</dbReference>
<dbReference type="PANTHER" id="PTHR43143:SF1">
    <property type="entry name" value="SERINE_THREONINE-PROTEIN PHOSPHATASE CPPED1"/>
    <property type="match status" value="1"/>
</dbReference>
<dbReference type="SUPFAM" id="SSF56300">
    <property type="entry name" value="Metallo-dependent phosphatases"/>
    <property type="match status" value="1"/>
</dbReference>
<sequence length="276" mass="30680">MKAKAVVFGVIVLSFLTFSLVGIGCGKYRGSPFSSDILRGERDLNLSAVASLGDPEADGIIRIAIIADPHQNYKDLEDAISTLKRVTDVDFLVNLGDITNSSYNMEYDQYLRSHSLIGVPSFVVAGNHDMLGAGPAIFNKVFGTSNLFFETNSYRFILFNSANLETPENFHPDWLLSIVQASTKPVMIFSHIPLDDKERFHGDVKAKFTQIVQDSRVKAVMNGHNHAYLLRYDSGTVLLQVPRVEGNQWVVLEVQAGQYQIINQAGVVVPWQNFKP</sequence>
<dbReference type="PATRIC" id="fig|1184267.3.peg.2513"/>
<gene>
    <name evidence="2" type="ORF">A11Q_2486</name>
</gene>
<dbReference type="PANTHER" id="PTHR43143">
    <property type="entry name" value="METALLOPHOSPHOESTERASE, CALCINEURIN SUPERFAMILY"/>
    <property type="match status" value="1"/>
</dbReference>
<evidence type="ECO:0000313" key="3">
    <source>
        <dbReference type="Proteomes" id="UP000012040"/>
    </source>
</evidence>
<accession>M4VBC9</accession>
<dbReference type="KEGG" id="bex:A11Q_2486"/>
<dbReference type="AlphaFoldDB" id="M4VBC9"/>
<dbReference type="HOGENOM" id="CLU_1029208_0_0_7"/>
<protein>
    <recommendedName>
        <fullName evidence="1">Calcineurin-like phosphoesterase domain-containing protein</fullName>
    </recommendedName>
</protein>